<sequence>MSSLSARIFEARKKLSDTDEALVKQLLDDPKGNSQLSLAELSEKLYVSKSAIFRLCKKLGLSGYSELKFELMRTFDETEVESTIDIVDKTAGILKGVIQQYKHYNCEPFFIGLEKAGTVYLYSTGWQQELIANYIAKELFLVGKNTTVLPSAFDELRRCSSWAKKDDMLIIVTFSGNRERLYEELNKIRLTNNRLNIVSLTRPGANKITSISDFSLFFDTIDFSTYKGFSNEKISFSPAYVYVDLLINEYYLWHNNQKEQNNGEA</sequence>
<evidence type="ECO:0000313" key="2">
    <source>
        <dbReference type="EMBL" id="CCI84721.1"/>
    </source>
</evidence>
<protein>
    <submittedName>
        <fullName evidence="2">Transcriptional regulator</fullName>
    </submittedName>
</protein>
<dbReference type="EMBL" id="CAKD01000010">
    <property type="protein sequence ID" value="CCI84721.1"/>
    <property type="molecule type" value="Genomic_DNA"/>
</dbReference>
<dbReference type="InterPro" id="IPR009057">
    <property type="entry name" value="Homeodomain-like_sf"/>
</dbReference>
<comment type="caution">
    <text evidence="2">The sequence shown here is derived from an EMBL/GenBank/DDBJ whole genome shotgun (WGS) entry which is preliminary data.</text>
</comment>
<dbReference type="PATRIC" id="fig|1423790.3.peg.1635"/>
<dbReference type="InterPro" id="IPR000281">
    <property type="entry name" value="HTH_RpiR"/>
</dbReference>
<organism evidence="2 3">
    <name type="scientific">Lactobacillus pasteurii DSM 23907 = CRBIP 24.76</name>
    <dbReference type="NCBI Taxonomy" id="1423790"/>
    <lineage>
        <taxon>Bacteria</taxon>
        <taxon>Bacillati</taxon>
        <taxon>Bacillota</taxon>
        <taxon>Bacilli</taxon>
        <taxon>Lactobacillales</taxon>
        <taxon>Lactobacillaceae</taxon>
        <taxon>Lactobacillus</taxon>
    </lineage>
</organism>
<dbReference type="OrthoDB" id="1648815at2"/>
<evidence type="ECO:0000313" key="3">
    <source>
        <dbReference type="Proteomes" id="UP000009311"/>
    </source>
</evidence>
<dbReference type="SUPFAM" id="SSF53697">
    <property type="entry name" value="SIS domain"/>
    <property type="match status" value="1"/>
</dbReference>
<dbReference type="GO" id="GO:0003700">
    <property type="term" value="F:DNA-binding transcription factor activity"/>
    <property type="evidence" value="ECO:0007669"/>
    <property type="project" value="InterPro"/>
</dbReference>
<dbReference type="RefSeq" id="WP_009559275.1">
    <property type="nucleotide sequence ID" value="NZ_AYZN01000006.1"/>
</dbReference>
<dbReference type="InterPro" id="IPR035472">
    <property type="entry name" value="RpiR-like_SIS"/>
</dbReference>
<feature type="domain" description="HTH rpiR-type" evidence="1">
    <location>
        <begin position="2"/>
        <end position="78"/>
    </location>
</feature>
<reference evidence="2 3" key="1">
    <citation type="submission" date="2012-06" db="EMBL/GenBank/DDBJ databases">
        <title>Draft Genome Sequence of Lactobacillus pasteurii CRBIP 24.76T.</title>
        <authorList>
            <person name="Cousin S."/>
            <person name="Bouchier C."/>
            <person name="Loux V."/>
            <person name="Ma L."/>
            <person name="Creno S."/>
            <person name="Bizet C."/>
            <person name="Clermont D."/>
        </authorList>
    </citation>
    <scope>NUCLEOTIDE SEQUENCE [LARGE SCALE GENOMIC DNA]</scope>
    <source>
        <strain evidence="3">CRBIP 24.76T</strain>
    </source>
</reference>
<dbReference type="PROSITE" id="PS51071">
    <property type="entry name" value="HTH_RPIR"/>
    <property type="match status" value="1"/>
</dbReference>
<dbReference type="InterPro" id="IPR036388">
    <property type="entry name" value="WH-like_DNA-bd_sf"/>
</dbReference>
<proteinExistence type="predicted"/>
<dbReference type="GO" id="GO:1901135">
    <property type="term" value="P:carbohydrate derivative metabolic process"/>
    <property type="evidence" value="ECO:0007669"/>
    <property type="project" value="InterPro"/>
</dbReference>
<dbReference type="GO" id="GO:0003677">
    <property type="term" value="F:DNA binding"/>
    <property type="evidence" value="ECO:0007669"/>
    <property type="project" value="InterPro"/>
</dbReference>
<evidence type="ECO:0000259" key="1">
    <source>
        <dbReference type="PROSITE" id="PS51071"/>
    </source>
</evidence>
<dbReference type="Gene3D" id="3.40.50.10490">
    <property type="entry name" value="Glucose-6-phosphate isomerase like protein, domain 1"/>
    <property type="match status" value="1"/>
</dbReference>
<dbReference type="CDD" id="cd05013">
    <property type="entry name" value="SIS_RpiR"/>
    <property type="match status" value="1"/>
</dbReference>
<dbReference type="InterPro" id="IPR047640">
    <property type="entry name" value="RpiR-like"/>
</dbReference>
<dbReference type="Pfam" id="PF01418">
    <property type="entry name" value="HTH_6"/>
    <property type="match status" value="1"/>
</dbReference>
<dbReference type="InterPro" id="IPR046348">
    <property type="entry name" value="SIS_dom_sf"/>
</dbReference>
<dbReference type="GO" id="GO:0097367">
    <property type="term" value="F:carbohydrate derivative binding"/>
    <property type="evidence" value="ECO:0007669"/>
    <property type="project" value="InterPro"/>
</dbReference>
<dbReference type="PANTHER" id="PTHR30514:SF1">
    <property type="entry name" value="HTH-TYPE TRANSCRIPTIONAL REGULATOR HEXR-RELATED"/>
    <property type="match status" value="1"/>
</dbReference>
<keyword evidence="3" id="KW-1185">Reference proteome</keyword>
<name>I7LAI2_9LACO</name>
<dbReference type="Proteomes" id="UP000009311">
    <property type="component" value="Unassembled WGS sequence"/>
</dbReference>
<accession>I7LAI2</accession>
<dbReference type="PANTHER" id="PTHR30514">
    <property type="entry name" value="GLUCOKINASE"/>
    <property type="match status" value="1"/>
</dbReference>
<dbReference type="Gene3D" id="1.10.10.10">
    <property type="entry name" value="Winged helix-like DNA-binding domain superfamily/Winged helix DNA-binding domain"/>
    <property type="match status" value="1"/>
</dbReference>
<gene>
    <name evidence="2" type="ORF">BN53_01160</name>
</gene>
<dbReference type="AlphaFoldDB" id="I7LAI2"/>
<dbReference type="STRING" id="1423790.BN53_01160"/>
<dbReference type="SUPFAM" id="SSF46689">
    <property type="entry name" value="Homeodomain-like"/>
    <property type="match status" value="1"/>
</dbReference>
<dbReference type="eggNOG" id="COG1737">
    <property type="taxonomic scope" value="Bacteria"/>
</dbReference>